<evidence type="ECO:0000313" key="1">
    <source>
        <dbReference type="EMBL" id="KAI4565007.1"/>
    </source>
</evidence>
<dbReference type="EMBL" id="CM043044">
    <property type="protein sequence ID" value="KAI4565007.1"/>
    <property type="molecule type" value="Genomic_DNA"/>
</dbReference>
<proteinExistence type="predicted"/>
<reference evidence="1" key="1">
    <citation type="submission" date="2022-03" db="EMBL/GenBank/DDBJ databases">
        <title>Genomic analyses of argali, domestic sheep and their hybrids provide insights into chromosomal evolution, heterosis and genetic basis of agronomic traits.</title>
        <authorList>
            <person name="Li M."/>
        </authorList>
    </citation>
    <scope>NUCLEOTIDE SEQUENCE</scope>
    <source>
        <strain evidence="1">F1 hybrid</strain>
    </source>
</reference>
<gene>
    <name evidence="1" type="ORF">MJG53_016019</name>
</gene>
<dbReference type="Proteomes" id="UP001057279">
    <property type="component" value="Linkage Group LG19"/>
</dbReference>
<name>A0ACB9UDK6_9CETA</name>
<keyword evidence="2" id="KW-1185">Reference proteome</keyword>
<evidence type="ECO:0000313" key="2">
    <source>
        <dbReference type="Proteomes" id="UP001057279"/>
    </source>
</evidence>
<protein>
    <submittedName>
        <fullName evidence="1">Uncharacterized protein</fullName>
    </submittedName>
</protein>
<accession>A0ACB9UDK6</accession>
<organism evidence="1 2">
    <name type="scientific">Ovis ammon polii x Ovis aries</name>
    <dbReference type="NCBI Taxonomy" id="2918886"/>
    <lineage>
        <taxon>Eukaryota</taxon>
        <taxon>Metazoa</taxon>
        <taxon>Chordata</taxon>
        <taxon>Craniata</taxon>
        <taxon>Vertebrata</taxon>
        <taxon>Euteleostomi</taxon>
        <taxon>Mammalia</taxon>
        <taxon>Eutheria</taxon>
        <taxon>Laurasiatheria</taxon>
        <taxon>Artiodactyla</taxon>
        <taxon>Ruminantia</taxon>
        <taxon>Pecora</taxon>
        <taxon>Bovidae</taxon>
        <taxon>Caprinae</taxon>
        <taxon>Ovis</taxon>
    </lineage>
</organism>
<sequence length="306" mass="33810">MRQPVEPVLGEEALAVASSREAGGHGAGDSRKRRRNTTDREDVDWDEGRRGFLTNHVFGRGSSLRPSPPRAEGWTWTQGSLEVPSRSLSPLCVTLTPWNTVGLGAAFLLFLLILENLITLLDVLLLDPVPGCTHGCRVSGPEHRGTVPMDTALPGFLTSMRFAGKTITENFTRGWLSYIRINLVTLCLRPENCRQDEFTPCQVVAQLTATSSVLLICIGSDPHIAMFRFFHLLFQTSDFGVLRYPLQTWGKPTSGAMGLSVYGVRAIILETGNQRRAKNSILQALGICSGLDDILFRKIKEMKRNT</sequence>
<comment type="caution">
    <text evidence="1">The sequence shown here is derived from an EMBL/GenBank/DDBJ whole genome shotgun (WGS) entry which is preliminary data.</text>
</comment>